<dbReference type="EMBL" id="CM001221">
    <property type="protein sequence ID" value="AES94453.2"/>
    <property type="molecule type" value="Genomic_DNA"/>
</dbReference>
<protein>
    <submittedName>
        <fullName evidence="2 3">Uncharacterized protein</fullName>
    </submittedName>
</protein>
<keyword evidence="4" id="KW-1185">Reference proteome</keyword>
<organism evidence="2 4">
    <name type="scientific">Medicago truncatula</name>
    <name type="common">Barrel medic</name>
    <name type="synonym">Medicago tribuloides</name>
    <dbReference type="NCBI Taxonomy" id="3880"/>
    <lineage>
        <taxon>Eukaryota</taxon>
        <taxon>Viridiplantae</taxon>
        <taxon>Streptophyta</taxon>
        <taxon>Embryophyta</taxon>
        <taxon>Tracheophyta</taxon>
        <taxon>Spermatophyta</taxon>
        <taxon>Magnoliopsida</taxon>
        <taxon>eudicotyledons</taxon>
        <taxon>Gunneridae</taxon>
        <taxon>Pentapetalae</taxon>
        <taxon>rosids</taxon>
        <taxon>fabids</taxon>
        <taxon>Fabales</taxon>
        <taxon>Fabaceae</taxon>
        <taxon>Papilionoideae</taxon>
        <taxon>50 kb inversion clade</taxon>
        <taxon>NPAAA clade</taxon>
        <taxon>Hologalegina</taxon>
        <taxon>IRL clade</taxon>
        <taxon>Trifolieae</taxon>
        <taxon>Medicago</taxon>
    </lineage>
</organism>
<dbReference type="HOGENOM" id="CLU_1379954_0_0_1"/>
<keyword evidence="1" id="KW-0175">Coiled coil</keyword>
<reference evidence="2 4" key="1">
    <citation type="journal article" date="2011" name="Nature">
        <title>The Medicago genome provides insight into the evolution of rhizobial symbioses.</title>
        <authorList>
            <person name="Young N.D."/>
            <person name="Debelle F."/>
            <person name="Oldroyd G.E."/>
            <person name="Geurts R."/>
            <person name="Cannon S.B."/>
            <person name="Udvardi M.K."/>
            <person name="Benedito V.A."/>
            <person name="Mayer K.F."/>
            <person name="Gouzy J."/>
            <person name="Schoof H."/>
            <person name="Van de Peer Y."/>
            <person name="Proost S."/>
            <person name="Cook D.R."/>
            <person name="Meyers B.C."/>
            <person name="Spannagl M."/>
            <person name="Cheung F."/>
            <person name="De Mita S."/>
            <person name="Krishnakumar V."/>
            <person name="Gundlach H."/>
            <person name="Zhou S."/>
            <person name="Mudge J."/>
            <person name="Bharti A.K."/>
            <person name="Murray J.D."/>
            <person name="Naoumkina M.A."/>
            <person name="Rosen B."/>
            <person name="Silverstein K.A."/>
            <person name="Tang H."/>
            <person name="Rombauts S."/>
            <person name="Zhao P.X."/>
            <person name="Zhou P."/>
            <person name="Barbe V."/>
            <person name="Bardou P."/>
            <person name="Bechner M."/>
            <person name="Bellec A."/>
            <person name="Berger A."/>
            <person name="Berges H."/>
            <person name="Bidwell S."/>
            <person name="Bisseling T."/>
            <person name="Choisne N."/>
            <person name="Couloux A."/>
            <person name="Denny R."/>
            <person name="Deshpande S."/>
            <person name="Dai X."/>
            <person name="Doyle J.J."/>
            <person name="Dudez A.M."/>
            <person name="Farmer A.D."/>
            <person name="Fouteau S."/>
            <person name="Franken C."/>
            <person name="Gibelin C."/>
            <person name="Gish J."/>
            <person name="Goldstein S."/>
            <person name="Gonzalez A.J."/>
            <person name="Green P.J."/>
            <person name="Hallab A."/>
            <person name="Hartog M."/>
            <person name="Hua A."/>
            <person name="Humphray S.J."/>
            <person name="Jeong D.H."/>
            <person name="Jing Y."/>
            <person name="Jocker A."/>
            <person name="Kenton S.M."/>
            <person name="Kim D.J."/>
            <person name="Klee K."/>
            <person name="Lai H."/>
            <person name="Lang C."/>
            <person name="Lin S."/>
            <person name="Macmil S.L."/>
            <person name="Magdelenat G."/>
            <person name="Matthews L."/>
            <person name="McCorrison J."/>
            <person name="Monaghan E.L."/>
            <person name="Mun J.H."/>
            <person name="Najar F.Z."/>
            <person name="Nicholson C."/>
            <person name="Noirot C."/>
            <person name="O'Bleness M."/>
            <person name="Paule C.R."/>
            <person name="Poulain J."/>
            <person name="Prion F."/>
            <person name="Qin B."/>
            <person name="Qu C."/>
            <person name="Retzel E.F."/>
            <person name="Riddle C."/>
            <person name="Sallet E."/>
            <person name="Samain S."/>
            <person name="Samson N."/>
            <person name="Sanders I."/>
            <person name="Saurat O."/>
            <person name="Scarpelli C."/>
            <person name="Schiex T."/>
            <person name="Segurens B."/>
            <person name="Severin A.J."/>
            <person name="Sherrier D.J."/>
            <person name="Shi R."/>
            <person name="Sims S."/>
            <person name="Singer S.R."/>
            <person name="Sinharoy S."/>
            <person name="Sterck L."/>
            <person name="Viollet A."/>
            <person name="Wang B.B."/>
            <person name="Wang K."/>
            <person name="Wang M."/>
            <person name="Wang X."/>
            <person name="Warfsmann J."/>
            <person name="Weissenbach J."/>
            <person name="White D.D."/>
            <person name="White J.D."/>
            <person name="Wiley G.B."/>
            <person name="Wincker P."/>
            <person name="Xing Y."/>
            <person name="Yang L."/>
            <person name="Yao Z."/>
            <person name="Ying F."/>
            <person name="Zhai J."/>
            <person name="Zhou L."/>
            <person name="Zuber A."/>
            <person name="Denarie J."/>
            <person name="Dixon R.A."/>
            <person name="May G.D."/>
            <person name="Schwartz D.C."/>
            <person name="Rogers J."/>
            <person name="Quetier F."/>
            <person name="Town C.D."/>
            <person name="Roe B.A."/>
        </authorList>
    </citation>
    <scope>NUCLEOTIDE SEQUENCE [LARGE SCALE GENOMIC DNA]</scope>
    <source>
        <strain evidence="2">A17</strain>
        <strain evidence="3 4">cv. Jemalong A17</strain>
    </source>
</reference>
<dbReference type="Proteomes" id="UP000002051">
    <property type="component" value="Chromosome 5"/>
</dbReference>
<evidence type="ECO:0000256" key="1">
    <source>
        <dbReference type="SAM" id="Coils"/>
    </source>
</evidence>
<reference evidence="2 4" key="2">
    <citation type="journal article" date="2014" name="BMC Genomics">
        <title>An improved genome release (version Mt4.0) for the model legume Medicago truncatula.</title>
        <authorList>
            <person name="Tang H."/>
            <person name="Krishnakumar V."/>
            <person name="Bidwell S."/>
            <person name="Rosen B."/>
            <person name="Chan A."/>
            <person name="Zhou S."/>
            <person name="Gentzbittel L."/>
            <person name="Childs K.L."/>
            <person name="Yandell M."/>
            <person name="Gundlach H."/>
            <person name="Mayer K.F."/>
            <person name="Schwartz D.C."/>
            <person name="Town C.D."/>
        </authorList>
    </citation>
    <scope>GENOME REANNOTATION</scope>
    <source>
        <strain evidence="3 4">cv. Jemalong A17</strain>
    </source>
</reference>
<name>G7K127_MEDTR</name>
<accession>G7K127</accession>
<gene>
    <name evidence="2" type="ordered locus">MTR_5g014550</name>
</gene>
<evidence type="ECO:0000313" key="3">
    <source>
        <dbReference type="EnsemblPlants" id="AES94453"/>
    </source>
</evidence>
<dbReference type="EnsemblPlants" id="AES94453">
    <property type="protein sequence ID" value="AES94453"/>
    <property type="gene ID" value="MTR_5g014550"/>
</dbReference>
<dbReference type="PANTHER" id="PTHR45959">
    <property type="entry name" value="BHLH TRANSCRIPTION FACTOR"/>
    <property type="match status" value="1"/>
</dbReference>
<dbReference type="PANTHER" id="PTHR45959:SF51">
    <property type="entry name" value="BASIC HELIX LOOP HELIX (BHLH) DNA-BINDING FAMILY PROTEIN"/>
    <property type="match status" value="1"/>
</dbReference>
<sequence>MAAAMASKGDSSLVSEKTRYRSESVYGTCRIIGGDGLAISILRRQCYTPEPVTDNTSVIGDAIKHVKELQERLRVLEEENKNSHIESVVTLNKLLLIYKSWSDDGSKAASANNESLPHVDAKILDKNVLIRIQCQKQKSYLLNKLVEIQKLHLFVVNSSVLAIGDSILDITIIARGTVEKKKFKWFEQIVEGVGGVKN</sequence>
<proteinExistence type="predicted"/>
<accession>A0A0C3XBR8</accession>
<dbReference type="AlphaFoldDB" id="G7K127"/>
<feature type="coiled-coil region" evidence="1">
    <location>
        <begin position="59"/>
        <end position="86"/>
    </location>
</feature>
<evidence type="ECO:0000313" key="2">
    <source>
        <dbReference type="EMBL" id="AES94453.2"/>
    </source>
</evidence>
<evidence type="ECO:0000313" key="4">
    <source>
        <dbReference type="Proteomes" id="UP000002051"/>
    </source>
</evidence>
<dbReference type="PaxDb" id="3880-AES94453"/>
<dbReference type="STRING" id="3880.G7K127"/>
<dbReference type="InterPro" id="IPR052610">
    <property type="entry name" value="bHLH_transcription_regulator"/>
</dbReference>
<reference evidence="3" key="3">
    <citation type="submission" date="2015-04" db="UniProtKB">
        <authorList>
            <consortium name="EnsemblPlants"/>
        </authorList>
    </citation>
    <scope>IDENTIFICATION</scope>
    <source>
        <strain evidence="3">cv. Jemalong A17</strain>
    </source>
</reference>